<dbReference type="SUPFAM" id="SSF53187">
    <property type="entry name" value="Zn-dependent exopeptidases"/>
    <property type="match status" value="1"/>
</dbReference>
<dbReference type="InterPro" id="IPR050695">
    <property type="entry name" value="N-acetylmuramoyl_amidase_3"/>
</dbReference>
<evidence type="ECO:0000313" key="4">
    <source>
        <dbReference type="Proteomes" id="UP000430670"/>
    </source>
</evidence>
<dbReference type="Gene3D" id="3.40.630.40">
    <property type="entry name" value="Zn-dependent exopeptidases"/>
    <property type="match status" value="1"/>
</dbReference>
<evidence type="ECO:0000313" key="3">
    <source>
        <dbReference type="EMBL" id="MTV48217.1"/>
    </source>
</evidence>
<reference evidence="3 4" key="1">
    <citation type="submission" date="2019-11" db="EMBL/GenBank/DDBJ databases">
        <title>Whole-genome sequence of a the green, strictly anaerobic photosynthetic bacterium Heliobacillus mobilis DSM 6151.</title>
        <authorList>
            <person name="Kyndt J.A."/>
            <person name="Meyer T.E."/>
        </authorList>
    </citation>
    <scope>NUCLEOTIDE SEQUENCE [LARGE SCALE GENOMIC DNA]</scope>
    <source>
        <strain evidence="3 4">DSM 6151</strain>
    </source>
</reference>
<dbReference type="InterPro" id="IPR036582">
    <property type="entry name" value="Mao_N_sf"/>
</dbReference>
<evidence type="ECO:0000259" key="2">
    <source>
        <dbReference type="SMART" id="SM00646"/>
    </source>
</evidence>
<comment type="caution">
    <text evidence="3">The sequence shown here is derived from an EMBL/GenBank/DDBJ whole genome shotgun (WGS) entry which is preliminary data.</text>
</comment>
<name>A0A6I3SHN2_HELMO</name>
<dbReference type="Gene3D" id="3.30.457.10">
    <property type="entry name" value="Copper amine oxidase-like, N-terminal domain"/>
    <property type="match status" value="1"/>
</dbReference>
<keyword evidence="1" id="KW-0378">Hydrolase</keyword>
<dbReference type="InterPro" id="IPR012854">
    <property type="entry name" value="Cu_amine_oxidase-like_N"/>
</dbReference>
<dbReference type="CDD" id="cd02696">
    <property type="entry name" value="MurNAc-LAA"/>
    <property type="match status" value="1"/>
</dbReference>
<dbReference type="SUPFAM" id="SSF55383">
    <property type="entry name" value="Copper amine oxidase, domain N"/>
    <property type="match status" value="1"/>
</dbReference>
<dbReference type="PANTHER" id="PTHR30404">
    <property type="entry name" value="N-ACETYLMURAMOYL-L-ALANINE AMIDASE"/>
    <property type="match status" value="1"/>
</dbReference>
<evidence type="ECO:0000256" key="1">
    <source>
        <dbReference type="ARBA" id="ARBA00022801"/>
    </source>
</evidence>
<keyword evidence="4" id="KW-1185">Reference proteome</keyword>
<dbReference type="Pfam" id="PF07833">
    <property type="entry name" value="Cu_amine_oxidN1"/>
    <property type="match status" value="1"/>
</dbReference>
<dbReference type="AlphaFoldDB" id="A0A6I3SHN2"/>
<dbReference type="SMART" id="SM00646">
    <property type="entry name" value="Ami_3"/>
    <property type="match status" value="1"/>
</dbReference>
<accession>A0A6I3SHN2</accession>
<dbReference type="GO" id="GO:0009253">
    <property type="term" value="P:peptidoglycan catabolic process"/>
    <property type="evidence" value="ECO:0007669"/>
    <property type="project" value="InterPro"/>
</dbReference>
<feature type="domain" description="MurNAc-LAA" evidence="2">
    <location>
        <begin position="209"/>
        <end position="317"/>
    </location>
</feature>
<dbReference type="Proteomes" id="UP000430670">
    <property type="component" value="Unassembled WGS sequence"/>
</dbReference>
<dbReference type="GO" id="GO:0008745">
    <property type="term" value="F:N-acetylmuramoyl-L-alanine amidase activity"/>
    <property type="evidence" value="ECO:0007669"/>
    <property type="project" value="InterPro"/>
</dbReference>
<dbReference type="PANTHER" id="PTHR30404:SF0">
    <property type="entry name" value="N-ACETYLMURAMOYL-L-ALANINE AMIDASE AMIC"/>
    <property type="match status" value="1"/>
</dbReference>
<dbReference type="EMBL" id="WNKU01000003">
    <property type="protein sequence ID" value="MTV48217.1"/>
    <property type="molecule type" value="Genomic_DNA"/>
</dbReference>
<dbReference type="InterPro" id="IPR002508">
    <property type="entry name" value="MurNAc-LAA_cat"/>
</dbReference>
<protein>
    <recommendedName>
        <fullName evidence="2">MurNAc-LAA domain-containing protein</fullName>
    </recommendedName>
</protein>
<dbReference type="OrthoDB" id="9806267at2"/>
<sequence>MLGMVKELKKWVLTILLLGLFVTPCQAKSLDIVLAGKVLQPDVPPMIVSGRTLVPLRIISENLGATVDWSSKKQSAIIAKDNVHIEVKIGSKEVLVNGTAKQIDVPARIVNNRTMVPLRVVAEMLNCPVFFDAQDYQVIVGKSRNTPYKVMIDAGHGGYDTGAIGHSGVNEKDVVLAIAKIVQNRLSADHINVAVTRSSDIFVGLQERVDASQTYQPDIFVSIHANSSDNAEAKGTETFYRYDTFRSLAQTIQSTVIDRTQLTDRGVKRGNLWVLCRDDLPSVLVETAFISNPTEEKLLRSPAYQQKVADGIIVGIEKYLTSSM</sequence>
<organism evidence="3 4">
    <name type="scientific">Heliobacterium mobile</name>
    <name type="common">Heliobacillus mobilis</name>
    <dbReference type="NCBI Taxonomy" id="28064"/>
    <lineage>
        <taxon>Bacteria</taxon>
        <taxon>Bacillati</taxon>
        <taxon>Bacillota</taxon>
        <taxon>Clostridia</taxon>
        <taxon>Eubacteriales</taxon>
        <taxon>Heliobacteriaceae</taxon>
        <taxon>Heliobacterium</taxon>
    </lineage>
</organism>
<gene>
    <name evidence="3" type="ORF">GJ688_04360</name>
</gene>
<dbReference type="GO" id="GO:0030288">
    <property type="term" value="C:outer membrane-bounded periplasmic space"/>
    <property type="evidence" value="ECO:0007669"/>
    <property type="project" value="TreeGrafter"/>
</dbReference>
<proteinExistence type="predicted"/>
<dbReference type="Pfam" id="PF01520">
    <property type="entry name" value="Amidase_3"/>
    <property type="match status" value="1"/>
</dbReference>